<dbReference type="AlphaFoldDB" id="A0A6A6YFP0"/>
<evidence type="ECO:0000313" key="1">
    <source>
        <dbReference type="EMBL" id="KAF2807612.1"/>
    </source>
</evidence>
<dbReference type="GeneID" id="54463049"/>
<protein>
    <submittedName>
        <fullName evidence="1 3">Uncharacterized protein</fullName>
    </submittedName>
</protein>
<reference evidence="1 3" key="1">
    <citation type="journal article" date="2020" name="Stud. Mycol.">
        <title>101 Dothideomycetes genomes: a test case for predicting lifestyles and emergence of pathogens.</title>
        <authorList>
            <person name="Haridas S."/>
            <person name="Albert R."/>
            <person name="Binder M."/>
            <person name="Bloem J."/>
            <person name="Labutti K."/>
            <person name="Salamov A."/>
            <person name="Andreopoulos B."/>
            <person name="Baker S."/>
            <person name="Barry K."/>
            <person name="Bills G."/>
            <person name="Bluhm B."/>
            <person name="Cannon C."/>
            <person name="Castanera R."/>
            <person name="Culley D."/>
            <person name="Daum C."/>
            <person name="Ezra D."/>
            <person name="Gonzalez J."/>
            <person name="Henrissat B."/>
            <person name="Kuo A."/>
            <person name="Liang C."/>
            <person name="Lipzen A."/>
            <person name="Lutzoni F."/>
            <person name="Magnuson J."/>
            <person name="Mondo S."/>
            <person name="Nolan M."/>
            <person name="Ohm R."/>
            <person name="Pangilinan J."/>
            <person name="Park H.-J."/>
            <person name="Ramirez L."/>
            <person name="Alfaro M."/>
            <person name="Sun H."/>
            <person name="Tritt A."/>
            <person name="Yoshinaga Y."/>
            <person name="Zwiers L.-H."/>
            <person name="Turgeon B."/>
            <person name="Goodwin S."/>
            <person name="Spatafora J."/>
            <person name="Crous P."/>
            <person name="Grigoriev I."/>
        </authorList>
    </citation>
    <scope>NUCLEOTIDE SEQUENCE</scope>
    <source>
        <strain evidence="1 3">CBS 304.34</strain>
    </source>
</reference>
<evidence type="ECO:0000313" key="3">
    <source>
        <dbReference type="RefSeq" id="XP_033574576.1"/>
    </source>
</evidence>
<reference evidence="3" key="2">
    <citation type="submission" date="2020-04" db="EMBL/GenBank/DDBJ databases">
        <authorList>
            <consortium name="NCBI Genome Project"/>
        </authorList>
    </citation>
    <scope>NUCLEOTIDE SEQUENCE</scope>
    <source>
        <strain evidence="3">CBS 304.34</strain>
    </source>
</reference>
<sequence>MGISTAPGQVIRNNIWARVTPLIDEVLIDIINWDPKLRYLRHGTLEGISTYWSSPSCNCKPSNTGLTPNPYKELCNCEPESGGLFHYSRSNTKGLKGRLQYDLLEPVEGWKSAPWCAWNETHPNSRRIRSLLKWLKREVLPTSGGLTTKAKAMVDGHVEDKE</sequence>
<reference evidence="3" key="3">
    <citation type="submission" date="2025-04" db="UniProtKB">
        <authorList>
            <consortium name="RefSeq"/>
        </authorList>
    </citation>
    <scope>IDENTIFICATION</scope>
    <source>
        <strain evidence="3">CBS 304.34</strain>
    </source>
</reference>
<dbReference type="Proteomes" id="UP000504636">
    <property type="component" value="Unplaced"/>
</dbReference>
<organism evidence="1">
    <name type="scientific">Mytilinidion resinicola</name>
    <dbReference type="NCBI Taxonomy" id="574789"/>
    <lineage>
        <taxon>Eukaryota</taxon>
        <taxon>Fungi</taxon>
        <taxon>Dikarya</taxon>
        <taxon>Ascomycota</taxon>
        <taxon>Pezizomycotina</taxon>
        <taxon>Dothideomycetes</taxon>
        <taxon>Pleosporomycetidae</taxon>
        <taxon>Mytilinidiales</taxon>
        <taxon>Mytilinidiaceae</taxon>
        <taxon>Mytilinidion</taxon>
    </lineage>
</organism>
<dbReference type="RefSeq" id="XP_033574576.1">
    <property type="nucleotide sequence ID" value="XM_033722156.1"/>
</dbReference>
<gene>
    <name evidence="1 3" type="ORF">BDZ99DRAFT_478169</name>
</gene>
<dbReference type="EMBL" id="MU003704">
    <property type="protein sequence ID" value="KAF2807612.1"/>
    <property type="molecule type" value="Genomic_DNA"/>
</dbReference>
<proteinExistence type="predicted"/>
<keyword evidence="2" id="KW-1185">Reference proteome</keyword>
<accession>A0A6A6YFP0</accession>
<evidence type="ECO:0000313" key="2">
    <source>
        <dbReference type="Proteomes" id="UP000504636"/>
    </source>
</evidence>
<name>A0A6A6YFP0_9PEZI</name>